<keyword evidence="2" id="KW-1185">Reference proteome</keyword>
<dbReference type="PATRIC" id="fig|1304281.5.peg.2711"/>
<dbReference type="Proteomes" id="UP000035900">
    <property type="component" value="Unassembled WGS sequence"/>
</dbReference>
<comment type="caution">
    <text evidence="1">The sequence shown here is derived from an EMBL/GenBank/DDBJ whole genome shotgun (WGS) entry which is preliminary data.</text>
</comment>
<gene>
    <name evidence="1" type="ORF">ACM44_12590</name>
</gene>
<dbReference type="AlphaFoldDB" id="A0A0J7IX39"/>
<proteinExistence type="predicted"/>
<evidence type="ECO:0000313" key="1">
    <source>
        <dbReference type="EMBL" id="KMQ70396.1"/>
    </source>
</evidence>
<name>A0A0J7IX39_9FLAO</name>
<organism evidence="1 2">
    <name type="scientific">Chryseobacterium koreense CCUG 49689</name>
    <dbReference type="NCBI Taxonomy" id="1304281"/>
    <lineage>
        <taxon>Bacteria</taxon>
        <taxon>Pseudomonadati</taxon>
        <taxon>Bacteroidota</taxon>
        <taxon>Flavobacteriia</taxon>
        <taxon>Flavobacteriales</taxon>
        <taxon>Weeksellaceae</taxon>
        <taxon>Chryseobacterium group</taxon>
        <taxon>Chryseobacterium</taxon>
    </lineage>
</organism>
<protein>
    <submittedName>
        <fullName evidence="1">Uncharacterized protein</fullName>
    </submittedName>
</protein>
<accession>A0A0J7IX39</accession>
<sequence>MEITLLFPWIDKCFFNCVALKATPDRDFKNAGKWNEMKGVFQISVSEIAESSFTVGEIGKGGKCALDIKNWDKKTELSSSVL</sequence>
<reference evidence="1 2" key="1">
    <citation type="journal article" date="2004" name="Int. J. Syst. Evol. Microbiol.">
        <title>Kaistella koreensis gen. nov., sp. nov., a novel member of the Chryseobacterium-Bergeyella-Riemerella branch.</title>
        <authorList>
            <person name="Kim M.K."/>
            <person name="Im W.T."/>
            <person name="Shin Y.K."/>
            <person name="Lim J.H."/>
            <person name="Kim S.H."/>
            <person name="Lee B.C."/>
            <person name="Park M.Y."/>
            <person name="Lee K.Y."/>
            <person name="Lee S.T."/>
        </authorList>
    </citation>
    <scope>NUCLEOTIDE SEQUENCE [LARGE SCALE GENOMIC DNA]</scope>
    <source>
        <strain evidence="1 2">CCUG 49689</strain>
    </source>
</reference>
<dbReference type="RefSeq" id="WP_048500403.1">
    <property type="nucleotide sequence ID" value="NZ_LFNG01000020.1"/>
</dbReference>
<evidence type="ECO:0000313" key="2">
    <source>
        <dbReference type="Proteomes" id="UP000035900"/>
    </source>
</evidence>
<dbReference type="EMBL" id="LFNG01000020">
    <property type="protein sequence ID" value="KMQ70396.1"/>
    <property type="molecule type" value="Genomic_DNA"/>
</dbReference>